<proteinExistence type="predicted"/>
<name>F0H8T6_9BACT</name>
<dbReference type="Proteomes" id="UP000003155">
    <property type="component" value="Unassembled WGS sequence"/>
</dbReference>
<dbReference type="AlphaFoldDB" id="F0H8T6"/>
<evidence type="ECO:0000313" key="1">
    <source>
        <dbReference type="EMBL" id="EGC85827.1"/>
    </source>
</evidence>
<sequence length="43" mass="4721">MEVQGAEGVKPDGLRAVAAGRFQELSRPHNTEKYTGLWFMTAA</sequence>
<accession>F0H8T6</accession>
<keyword evidence="2" id="KW-1185">Reference proteome</keyword>
<dbReference type="EMBL" id="AEXO01000095">
    <property type="protein sequence ID" value="EGC85827.1"/>
    <property type="molecule type" value="Genomic_DNA"/>
</dbReference>
<evidence type="ECO:0000313" key="2">
    <source>
        <dbReference type="Proteomes" id="UP000003155"/>
    </source>
</evidence>
<comment type="caution">
    <text evidence="1">The sequence shown here is derived from an EMBL/GenBank/DDBJ whole genome shotgun (WGS) entry which is preliminary data.</text>
</comment>
<protein>
    <submittedName>
        <fullName evidence="1">Uncharacterized protein</fullName>
    </submittedName>
</protein>
<gene>
    <name evidence="1" type="ORF">HMPREF9303_2586</name>
</gene>
<reference evidence="1 2" key="1">
    <citation type="submission" date="2011-02" db="EMBL/GenBank/DDBJ databases">
        <authorList>
            <person name="Durkin A.S."/>
            <person name="Madupu R."/>
            <person name="Torralba M."/>
            <person name="Gillis M."/>
            <person name="Methe B."/>
            <person name="Sutton G."/>
            <person name="Nelson K.E."/>
        </authorList>
    </citation>
    <scope>NUCLEOTIDE SEQUENCE [LARGE SCALE GENOMIC DNA]</scope>
    <source>
        <strain evidence="1 2">CRIS 18C-A</strain>
    </source>
</reference>
<organism evidence="1 2">
    <name type="scientific">Prevotella denticola CRIS 18C-A</name>
    <dbReference type="NCBI Taxonomy" id="944557"/>
    <lineage>
        <taxon>Bacteria</taxon>
        <taxon>Pseudomonadati</taxon>
        <taxon>Bacteroidota</taxon>
        <taxon>Bacteroidia</taxon>
        <taxon>Bacteroidales</taxon>
        <taxon>Prevotellaceae</taxon>
        <taxon>Prevotella</taxon>
    </lineage>
</organism>